<reference evidence="1 2" key="1">
    <citation type="submission" date="2021-06" db="EMBL/GenBank/DDBJ databases">
        <title>Gemonas diversity in paddy soil.</title>
        <authorList>
            <person name="Liu G."/>
        </authorList>
    </citation>
    <scope>NUCLEOTIDE SEQUENCE [LARGE SCALE GENOMIC DNA]</scope>
    <source>
        <strain evidence="1 2">RG29</strain>
    </source>
</reference>
<dbReference type="InterPro" id="IPR051200">
    <property type="entry name" value="Host-pathogen_enzymatic-act"/>
</dbReference>
<evidence type="ECO:0000313" key="2">
    <source>
        <dbReference type="Proteomes" id="UP000683493"/>
    </source>
</evidence>
<proteinExistence type="predicted"/>
<dbReference type="InterPro" id="IPR011964">
    <property type="entry name" value="YVTN_b-propeller_repeat"/>
</dbReference>
<sequence>MKPPLSDNGEVYLYADPYPQDAAKLRFSLNRVVAVKDSGAEYPLTVVNPGFQSETANRQRLLATAELPPGTYSGFYFTAERAYLTSETGEHEVETVAKSEVRPFPFEIKRGKAEVFTLAFRTRESLPAAATFTPVFAASIPSAPLTDLVGYTTNYGSNSITIFDKMSGEVHKVVATGSGPCNVVFDKARLRAFVVLSGEDRVDVIDLRSHEVVNHLMQNAGDRPCEAALTPDGKTLIVVNSGTNSVSFVDPLSNFESYRLAVGNGPRSIILDPAGTRAYVFNGLSSTISVIDVAARTLLATVATESVPVRGDFNRKGDRLFVFHQWSPNVLVFDVASLSVVKRLYLGIGVSSLKVDRATDRLFVSMKGSNRVDVYDPFSYLPMDFITVAGTASYMSIDVDQNDLLLVLSDRNAVQSVNLVSKKSRYISDTGVDPSWSAIMGER</sequence>
<evidence type="ECO:0000313" key="1">
    <source>
        <dbReference type="EMBL" id="QWV96508.1"/>
    </source>
</evidence>
<dbReference type="PANTHER" id="PTHR47197">
    <property type="entry name" value="PROTEIN NIRF"/>
    <property type="match status" value="1"/>
</dbReference>
<protein>
    <submittedName>
        <fullName evidence="1">Beta-propeller fold lactonase family protein</fullName>
    </submittedName>
</protein>
<organism evidence="1 2">
    <name type="scientific">Geomonas diazotrophica</name>
    <dbReference type="NCBI Taxonomy" id="2843197"/>
    <lineage>
        <taxon>Bacteria</taxon>
        <taxon>Pseudomonadati</taxon>
        <taxon>Thermodesulfobacteriota</taxon>
        <taxon>Desulfuromonadia</taxon>
        <taxon>Geobacterales</taxon>
        <taxon>Geobacteraceae</taxon>
        <taxon>Geomonas</taxon>
    </lineage>
</organism>
<gene>
    <name evidence="1" type="ORF">KP005_14150</name>
</gene>
<name>A0ABX8JFH2_9BACT</name>
<dbReference type="Proteomes" id="UP000683493">
    <property type="component" value="Chromosome"/>
</dbReference>
<dbReference type="EMBL" id="CP076724">
    <property type="protein sequence ID" value="QWV96508.1"/>
    <property type="molecule type" value="Genomic_DNA"/>
</dbReference>
<dbReference type="NCBIfam" id="TIGR02276">
    <property type="entry name" value="beta_rpt_yvtn"/>
    <property type="match status" value="1"/>
</dbReference>
<accession>A0ABX8JFH2</accession>
<dbReference type="Pfam" id="PF10282">
    <property type="entry name" value="Lactonase"/>
    <property type="match status" value="1"/>
</dbReference>
<dbReference type="InterPro" id="IPR019405">
    <property type="entry name" value="Lactonase_7-beta_prop"/>
</dbReference>
<keyword evidence="2" id="KW-1185">Reference proteome</keyword>
<dbReference type="PANTHER" id="PTHR47197:SF3">
    <property type="entry name" value="DIHYDRO-HEME D1 DEHYDROGENASE"/>
    <property type="match status" value="1"/>
</dbReference>